<comment type="subcellular location">
    <subcellularLocation>
        <location evidence="1">Membrane</location>
        <topology evidence="1">Multi-pass membrane protein</topology>
    </subcellularLocation>
</comment>
<evidence type="ECO:0000256" key="5">
    <source>
        <dbReference type="SAM" id="Phobius"/>
    </source>
</evidence>
<evidence type="ECO:0000256" key="1">
    <source>
        <dbReference type="ARBA" id="ARBA00004141"/>
    </source>
</evidence>
<dbReference type="InterPro" id="IPR018499">
    <property type="entry name" value="Tetraspanin/Peripherin"/>
</dbReference>
<keyword evidence="7" id="KW-1185">Reference proteome</keyword>
<feature type="transmembrane region" description="Helical" evidence="5">
    <location>
        <begin position="67"/>
        <end position="91"/>
    </location>
</feature>
<dbReference type="OrthoDB" id="438211at2759"/>
<feature type="transmembrane region" description="Helical" evidence="5">
    <location>
        <begin position="34"/>
        <end position="55"/>
    </location>
</feature>
<evidence type="ECO:0000256" key="3">
    <source>
        <dbReference type="ARBA" id="ARBA00022989"/>
    </source>
</evidence>
<evidence type="ECO:0000313" key="6">
    <source>
        <dbReference type="EMBL" id="KAF7261963.1"/>
    </source>
</evidence>
<evidence type="ECO:0000313" key="7">
    <source>
        <dbReference type="Proteomes" id="UP000822476"/>
    </source>
</evidence>
<evidence type="ECO:0000256" key="2">
    <source>
        <dbReference type="ARBA" id="ARBA00022692"/>
    </source>
</evidence>
<keyword evidence="4 5" id="KW-0472">Membrane</keyword>
<keyword evidence="3 5" id="KW-1133">Transmembrane helix</keyword>
<organism evidence="6 7">
    <name type="scientific">Paragonimus skrjabini miyazakii</name>
    <dbReference type="NCBI Taxonomy" id="59628"/>
    <lineage>
        <taxon>Eukaryota</taxon>
        <taxon>Metazoa</taxon>
        <taxon>Spiralia</taxon>
        <taxon>Lophotrochozoa</taxon>
        <taxon>Platyhelminthes</taxon>
        <taxon>Trematoda</taxon>
        <taxon>Digenea</taxon>
        <taxon>Plagiorchiida</taxon>
        <taxon>Troglotremata</taxon>
        <taxon>Troglotrematidae</taxon>
        <taxon>Paragonimus</taxon>
    </lineage>
</organism>
<gene>
    <name evidence="6" type="ORF">EG68_01842</name>
</gene>
<feature type="transmembrane region" description="Helical" evidence="5">
    <location>
        <begin position="103"/>
        <end position="126"/>
    </location>
</feature>
<dbReference type="EMBL" id="JTDE01000210">
    <property type="protein sequence ID" value="KAF7261963.1"/>
    <property type="molecule type" value="Genomic_DNA"/>
</dbReference>
<proteinExistence type="predicted"/>
<sequence length="305" mass="34969">MDGSITKTKLHQKMEIHEPVICTAYNLVRIIGNVLCFFIVCFGAALSGTSTYVLVMQEYIAEVFGRYLFYGSLYTILGCGIFTVVMGFVGFYEFTHENRFTAILSAVGISCLVLIVFIVGIILFQFPRTMQANVLNAMTKSLPEYGQNSPVTKAWDNMQSFLRCCAIRNLGWEDYKKTVWFKQINTDIHDKVSSFLFVTNPFYQSVPASCCVTLIDSITGYPTTQYRDQQRCQHWEYGPPLYTSGPHNDALYYRGCFNTLIDYMMLHSKHLFTICLALCFFLVITFIVLITGKLIKPVRRRKKRI</sequence>
<dbReference type="Gene3D" id="1.10.1450.10">
    <property type="entry name" value="Tetraspanin"/>
    <property type="match status" value="1"/>
</dbReference>
<reference evidence="6" key="1">
    <citation type="submission" date="2019-07" db="EMBL/GenBank/DDBJ databases">
        <title>Annotation for the trematode Paragonimus miyazaki's.</title>
        <authorList>
            <person name="Choi Y.-J."/>
        </authorList>
    </citation>
    <scope>NUCLEOTIDE SEQUENCE</scope>
    <source>
        <strain evidence="6">Japan</strain>
    </source>
</reference>
<name>A0A8S9Z911_9TREM</name>
<evidence type="ECO:0000256" key="4">
    <source>
        <dbReference type="ARBA" id="ARBA00023136"/>
    </source>
</evidence>
<comment type="caution">
    <text evidence="6">The sequence shown here is derived from an EMBL/GenBank/DDBJ whole genome shotgun (WGS) entry which is preliminary data.</text>
</comment>
<protein>
    <recommendedName>
        <fullName evidence="8">Tetraspanin</fullName>
    </recommendedName>
</protein>
<dbReference type="GO" id="GO:0016020">
    <property type="term" value="C:membrane"/>
    <property type="evidence" value="ECO:0007669"/>
    <property type="project" value="UniProtKB-SubCell"/>
</dbReference>
<dbReference type="InterPro" id="IPR008952">
    <property type="entry name" value="Tetraspanin_EC2_sf"/>
</dbReference>
<keyword evidence="2 5" id="KW-0812">Transmembrane</keyword>
<evidence type="ECO:0008006" key="8">
    <source>
        <dbReference type="Google" id="ProtNLM"/>
    </source>
</evidence>
<accession>A0A8S9Z911</accession>
<dbReference type="Proteomes" id="UP000822476">
    <property type="component" value="Unassembled WGS sequence"/>
</dbReference>
<dbReference type="SUPFAM" id="SSF48652">
    <property type="entry name" value="Tetraspanin"/>
    <property type="match status" value="1"/>
</dbReference>
<feature type="transmembrane region" description="Helical" evidence="5">
    <location>
        <begin position="271"/>
        <end position="295"/>
    </location>
</feature>
<dbReference type="Pfam" id="PF00335">
    <property type="entry name" value="Tetraspanin"/>
    <property type="match status" value="1"/>
</dbReference>
<dbReference type="AlphaFoldDB" id="A0A8S9Z911"/>